<organism evidence="7 8">
    <name type="scientific">Knufia obscura</name>
    <dbReference type="NCBI Taxonomy" id="1635080"/>
    <lineage>
        <taxon>Eukaryota</taxon>
        <taxon>Fungi</taxon>
        <taxon>Dikarya</taxon>
        <taxon>Ascomycota</taxon>
        <taxon>Pezizomycotina</taxon>
        <taxon>Eurotiomycetes</taxon>
        <taxon>Chaetothyriomycetidae</taxon>
        <taxon>Chaetothyriales</taxon>
        <taxon>Trichomeriaceae</taxon>
        <taxon>Knufia</taxon>
    </lineage>
</organism>
<dbReference type="InterPro" id="IPR013083">
    <property type="entry name" value="Znf_RING/FYVE/PHD"/>
</dbReference>
<dbReference type="InterPro" id="IPR019787">
    <property type="entry name" value="Znf_PHD-finger"/>
</dbReference>
<feature type="compositionally biased region" description="Polar residues" evidence="5">
    <location>
        <begin position="233"/>
        <end position="242"/>
    </location>
</feature>
<feature type="region of interest" description="Disordered" evidence="5">
    <location>
        <begin position="445"/>
        <end position="636"/>
    </location>
</feature>
<keyword evidence="1" id="KW-0479">Metal-binding</keyword>
<evidence type="ECO:0000256" key="2">
    <source>
        <dbReference type="ARBA" id="ARBA00022771"/>
    </source>
</evidence>
<dbReference type="InterPro" id="IPR001965">
    <property type="entry name" value="Znf_PHD"/>
</dbReference>
<dbReference type="RefSeq" id="XP_064728230.1">
    <property type="nucleotide sequence ID" value="XM_064875966.1"/>
</dbReference>
<comment type="caution">
    <text evidence="7">The sequence shown here is derived from an EMBL/GenBank/DDBJ whole genome shotgun (WGS) entry which is preliminary data.</text>
</comment>
<feature type="compositionally biased region" description="Polar residues" evidence="5">
    <location>
        <begin position="81"/>
        <end position="109"/>
    </location>
</feature>
<dbReference type="PROSITE" id="PS01359">
    <property type="entry name" value="ZF_PHD_1"/>
    <property type="match status" value="1"/>
</dbReference>
<dbReference type="Proteomes" id="UP001334248">
    <property type="component" value="Unassembled WGS sequence"/>
</dbReference>
<feature type="compositionally biased region" description="Low complexity" evidence="5">
    <location>
        <begin position="528"/>
        <end position="551"/>
    </location>
</feature>
<feature type="domain" description="PHD-type" evidence="6">
    <location>
        <begin position="289"/>
        <end position="345"/>
    </location>
</feature>
<gene>
    <name evidence="7" type="ORF">PMZ80_007559</name>
</gene>
<name>A0ABR0RHS7_9EURO</name>
<feature type="compositionally biased region" description="Acidic residues" evidence="5">
    <location>
        <begin position="66"/>
        <end position="78"/>
    </location>
</feature>
<sequence>MDGTKPVEGVPPRRGSFQDDTELSSVGTSTPKSRTPSINITHQANNTNAFKSNRPLSAASNNHNLDDDDDAMLTDDDPGFTKSSSGSRRQSTTLLTSVQPQNRLATSPSTDRDVIEVNQDAFQLPLDPDSKGKLKNRYIMPDGTVINGKGLGRGRPGVKRGPRKSALSRELTETSNDAAASVSTPSPGPQVKSTSAKRKRKDSDVVKAENDEDDLDDISRESTPEYNPAAATHTRSGRQSQKPAPLITPATSVASPSTKRPAVTQSVSSPSIKKHPKIKPKVYRGREQFALCEHCLRQHGPPGNVIVFCDACNKCWHQRCHDPRIPKEVVEDTKAEWFCADCDKILHPKRKNKAVPKPTARAAQPVVSSTPTPTPNTIPVATKVVPRYGLPLVPGMSLTLVQRKEYLNSLAKERLIEIVLQAANLAPNMPIFETPLHLTPQFLPGQPYPTFVQPPTPTAATPQAQSPQPQTNGQLHHTSTPAPIAPPQAASINLASMPPPPPPSQLPPHLRAQFTSSIAAGHLPPQPASSSAPQATNASSSTPHPGSTVTPPSKPTPPTPSSSSAPGPNPAPTPDTRPLYTHPTAHITTKPNTAPPPPYPPQPQPHSTTPTPTATNKTTKATTTTLTKWRSSTPNPDRAHMTLRWRLRVAIWGLCWRVGIVLRLVMLFIEGLRGCRDGDAGSASRGMRTLQDSEFQYCMYMYVSDRHVGRGGV</sequence>
<feature type="compositionally biased region" description="Low complexity" evidence="5">
    <location>
        <begin position="605"/>
        <end position="634"/>
    </location>
</feature>
<dbReference type="Pfam" id="PF00628">
    <property type="entry name" value="PHD"/>
    <property type="match status" value="1"/>
</dbReference>
<feature type="compositionally biased region" description="Polar residues" evidence="5">
    <location>
        <begin position="173"/>
        <end position="185"/>
    </location>
</feature>
<proteinExistence type="predicted"/>
<evidence type="ECO:0000256" key="5">
    <source>
        <dbReference type="SAM" id="MobiDB-lite"/>
    </source>
</evidence>
<evidence type="ECO:0000259" key="6">
    <source>
        <dbReference type="PROSITE" id="PS50016"/>
    </source>
</evidence>
<keyword evidence="2 4" id="KW-0863">Zinc-finger</keyword>
<protein>
    <recommendedName>
        <fullName evidence="6">PHD-type domain-containing protein</fullName>
    </recommendedName>
</protein>
<feature type="compositionally biased region" description="Pro residues" evidence="5">
    <location>
        <begin position="593"/>
        <end position="604"/>
    </location>
</feature>
<evidence type="ECO:0000313" key="7">
    <source>
        <dbReference type="EMBL" id="KAK5940140.1"/>
    </source>
</evidence>
<dbReference type="CDD" id="cd15502">
    <property type="entry name" value="PHD_Phf1p_Phf2p_like"/>
    <property type="match status" value="1"/>
</dbReference>
<feature type="compositionally biased region" description="Polar residues" evidence="5">
    <location>
        <begin position="23"/>
        <end position="63"/>
    </location>
</feature>
<accession>A0ABR0RHS7</accession>
<dbReference type="InterPro" id="IPR019786">
    <property type="entry name" value="Zinc_finger_PHD-type_CS"/>
</dbReference>
<dbReference type="SMART" id="SM00249">
    <property type="entry name" value="PHD"/>
    <property type="match status" value="1"/>
</dbReference>
<dbReference type="PROSITE" id="PS50016">
    <property type="entry name" value="ZF_PHD_2"/>
    <property type="match status" value="1"/>
</dbReference>
<feature type="region of interest" description="Disordered" evidence="5">
    <location>
        <begin position="353"/>
        <end position="374"/>
    </location>
</feature>
<evidence type="ECO:0000256" key="3">
    <source>
        <dbReference type="ARBA" id="ARBA00022833"/>
    </source>
</evidence>
<dbReference type="EMBL" id="JAVHJV010000009">
    <property type="protein sequence ID" value="KAK5940140.1"/>
    <property type="molecule type" value="Genomic_DNA"/>
</dbReference>
<evidence type="ECO:0000313" key="8">
    <source>
        <dbReference type="Proteomes" id="UP001334248"/>
    </source>
</evidence>
<feature type="compositionally biased region" description="Low complexity" evidence="5">
    <location>
        <begin position="365"/>
        <end position="374"/>
    </location>
</feature>
<evidence type="ECO:0000256" key="1">
    <source>
        <dbReference type="ARBA" id="ARBA00022723"/>
    </source>
</evidence>
<reference evidence="7 8" key="1">
    <citation type="journal article" date="2023" name="Res Sq">
        <title>Genomic and morphological characterization of Knufia obscura isolated from the Mars 2020 spacecraft assembly facility.</title>
        <authorList>
            <person name="Chander A.M."/>
            <person name="Teixeira M.M."/>
            <person name="Singh N.K."/>
            <person name="Williams M.P."/>
            <person name="Parker C.W."/>
            <person name="Leo P."/>
            <person name="Stajich J.E."/>
            <person name="Torok T."/>
            <person name="Tighe S."/>
            <person name="Mason C.E."/>
            <person name="Venkateswaran K."/>
        </authorList>
    </citation>
    <scope>NUCLEOTIDE SEQUENCE [LARGE SCALE GENOMIC DNA]</scope>
    <source>
        <strain evidence="7 8">CCFEE 5817</strain>
    </source>
</reference>
<dbReference type="Gene3D" id="3.30.40.10">
    <property type="entry name" value="Zinc/RING finger domain, C3HC4 (zinc finger)"/>
    <property type="match status" value="1"/>
</dbReference>
<dbReference type="GeneID" id="90001008"/>
<evidence type="ECO:0000256" key="4">
    <source>
        <dbReference type="PROSITE-ProRule" id="PRU00146"/>
    </source>
</evidence>
<dbReference type="InterPro" id="IPR011011">
    <property type="entry name" value="Znf_FYVE_PHD"/>
</dbReference>
<feature type="compositionally biased region" description="Low complexity" evidence="5">
    <location>
        <begin position="458"/>
        <end position="471"/>
    </location>
</feature>
<dbReference type="SUPFAM" id="SSF57903">
    <property type="entry name" value="FYVE/PHD zinc finger"/>
    <property type="match status" value="1"/>
</dbReference>
<feature type="region of interest" description="Disordered" evidence="5">
    <location>
        <begin position="1"/>
        <end position="278"/>
    </location>
</feature>
<keyword evidence="8" id="KW-1185">Reference proteome</keyword>
<keyword evidence="3" id="KW-0862">Zinc</keyword>
<feature type="compositionally biased region" description="Pro residues" evidence="5">
    <location>
        <begin position="497"/>
        <end position="506"/>
    </location>
</feature>
<feature type="compositionally biased region" description="Polar residues" evidence="5">
    <location>
        <begin position="249"/>
        <end position="258"/>
    </location>
</feature>